<evidence type="ECO:0000313" key="8">
    <source>
        <dbReference type="EMBL" id="MQT01970.1"/>
    </source>
</evidence>
<dbReference type="GO" id="GO:0005506">
    <property type="term" value="F:iron ion binding"/>
    <property type="evidence" value="ECO:0007669"/>
    <property type="project" value="InterPro"/>
</dbReference>
<dbReference type="OrthoDB" id="5500002at2"/>
<dbReference type="GO" id="GO:0004497">
    <property type="term" value="F:monooxygenase activity"/>
    <property type="evidence" value="ECO:0007669"/>
    <property type="project" value="UniProtKB-KW"/>
</dbReference>
<keyword evidence="5 7" id="KW-0408">Iron</keyword>
<comment type="similarity">
    <text evidence="1 7">Belongs to the cytochrome P450 family.</text>
</comment>
<protein>
    <submittedName>
        <fullName evidence="8">Cytochrome P450</fullName>
    </submittedName>
</protein>
<dbReference type="FunFam" id="1.10.630.10:FF:000018">
    <property type="entry name" value="Cytochrome P450 monooxygenase"/>
    <property type="match status" value="1"/>
</dbReference>
<evidence type="ECO:0000256" key="2">
    <source>
        <dbReference type="ARBA" id="ARBA00022617"/>
    </source>
</evidence>
<dbReference type="GO" id="GO:0020037">
    <property type="term" value="F:heme binding"/>
    <property type="evidence" value="ECO:0007669"/>
    <property type="project" value="InterPro"/>
</dbReference>
<name>A0A646KIS2_STRJU</name>
<gene>
    <name evidence="8" type="ORF">FF041_17650</name>
</gene>
<dbReference type="InterPro" id="IPR002397">
    <property type="entry name" value="Cyt_P450_B"/>
</dbReference>
<dbReference type="PROSITE" id="PS00086">
    <property type="entry name" value="CYTOCHROME_P450"/>
    <property type="match status" value="1"/>
</dbReference>
<evidence type="ECO:0000256" key="4">
    <source>
        <dbReference type="ARBA" id="ARBA00023002"/>
    </source>
</evidence>
<dbReference type="Pfam" id="PF00067">
    <property type="entry name" value="p450"/>
    <property type="match status" value="1"/>
</dbReference>
<keyword evidence="3 7" id="KW-0479">Metal-binding</keyword>
<keyword evidence="2 7" id="KW-0349">Heme</keyword>
<dbReference type="PANTHER" id="PTHR46696:SF1">
    <property type="entry name" value="CYTOCHROME P450 YJIB-RELATED"/>
    <property type="match status" value="1"/>
</dbReference>
<dbReference type="PRINTS" id="PR00359">
    <property type="entry name" value="BP450"/>
</dbReference>
<evidence type="ECO:0000313" key="9">
    <source>
        <dbReference type="Proteomes" id="UP000419138"/>
    </source>
</evidence>
<evidence type="ECO:0000256" key="1">
    <source>
        <dbReference type="ARBA" id="ARBA00010617"/>
    </source>
</evidence>
<organism evidence="8 9">
    <name type="scientific">Streptomyces jumonjinensis</name>
    <dbReference type="NCBI Taxonomy" id="1945"/>
    <lineage>
        <taxon>Bacteria</taxon>
        <taxon>Bacillati</taxon>
        <taxon>Actinomycetota</taxon>
        <taxon>Actinomycetes</taxon>
        <taxon>Kitasatosporales</taxon>
        <taxon>Streptomycetaceae</taxon>
        <taxon>Streptomyces</taxon>
    </lineage>
</organism>
<evidence type="ECO:0000256" key="3">
    <source>
        <dbReference type="ARBA" id="ARBA00022723"/>
    </source>
</evidence>
<evidence type="ECO:0000256" key="5">
    <source>
        <dbReference type="ARBA" id="ARBA00023004"/>
    </source>
</evidence>
<keyword evidence="4 7" id="KW-0560">Oxidoreductase</keyword>
<keyword evidence="6 7" id="KW-0503">Monooxygenase</keyword>
<evidence type="ECO:0000256" key="7">
    <source>
        <dbReference type="RuleBase" id="RU000461"/>
    </source>
</evidence>
<dbReference type="SUPFAM" id="SSF48264">
    <property type="entry name" value="Cytochrome P450"/>
    <property type="match status" value="1"/>
</dbReference>
<dbReference type="EMBL" id="VCLA01000144">
    <property type="protein sequence ID" value="MQT01970.1"/>
    <property type="molecule type" value="Genomic_DNA"/>
</dbReference>
<comment type="caution">
    <text evidence="8">The sequence shown here is derived from an EMBL/GenBank/DDBJ whole genome shotgun (WGS) entry which is preliminary data.</text>
</comment>
<dbReference type="InterPro" id="IPR001128">
    <property type="entry name" value="Cyt_P450"/>
</dbReference>
<dbReference type="AlphaFoldDB" id="A0A646KIS2"/>
<sequence>MSESSAVQLTPELVEDPVRGYADLRERDSLAEVLLPGSQIPVRLITRYADVRTALSEPRLIRNRGAVPGGAEGPDPQAELAAAVFDAFPPEYAKYLTGPLALFDGAEHARRRAPLTRAFTARRIASLRSFTERTAQELLDSLAERGGADLLHEFAYPLCTAVICELVGVDEADRAQVCGWIRDFAYGDGTGAVAGLKGVVDYVARLIARRRAEPADDLISALIQNSAGSGDPLTEDELISTVFLLIDTGITPPALFLAHAALALFDHPGQLALLRERPELLERAVPELLRYVSMVRIGASLYAAEDFTFAGTPLRKGEAVAVALIAANHDPQEYGEHAERLDITREFGRGDGHLAFGHGAHYCLGAALGRLVTGVVFDRLLIGRPGVELAVPRDGLEFGHWPGDGFHLLGLPVRL</sequence>
<dbReference type="InterPro" id="IPR017972">
    <property type="entry name" value="Cyt_P450_CS"/>
</dbReference>
<proteinExistence type="inferred from homology"/>
<accession>A0A646KIS2</accession>
<dbReference type="GO" id="GO:0016705">
    <property type="term" value="F:oxidoreductase activity, acting on paired donors, with incorporation or reduction of molecular oxygen"/>
    <property type="evidence" value="ECO:0007669"/>
    <property type="project" value="InterPro"/>
</dbReference>
<dbReference type="Proteomes" id="UP000419138">
    <property type="component" value="Unassembled WGS sequence"/>
</dbReference>
<dbReference type="Gene3D" id="1.10.630.10">
    <property type="entry name" value="Cytochrome P450"/>
    <property type="match status" value="1"/>
</dbReference>
<dbReference type="PANTHER" id="PTHR46696">
    <property type="entry name" value="P450, PUTATIVE (EUROFUNG)-RELATED"/>
    <property type="match status" value="1"/>
</dbReference>
<evidence type="ECO:0000256" key="6">
    <source>
        <dbReference type="ARBA" id="ARBA00023033"/>
    </source>
</evidence>
<reference evidence="8 9" key="1">
    <citation type="submission" date="2019-05" db="EMBL/GenBank/DDBJ databases">
        <title>Comparative genomics and metabolomics analyses of clavulanic acid producing Streptomyces species provides insight into specialized metabolism and evolution of beta-lactam biosynthetic gene clusters.</title>
        <authorList>
            <person name="Moore M.A."/>
            <person name="Cruz-Morales P."/>
            <person name="Barona Gomez F."/>
            <person name="Kapil T."/>
        </authorList>
    </citation>
    <scope>NUCLEOTIDE SEQUENCE [LARGE SCALE GENOMIC DNA]</scope>
    <source>
        <strain evidence="8 9">NRRL 5741</strain>
    </source>
</reference>
<keyword evidence="9" id="KW-1185">Reference proteome</keyword>
<dbReference type="RefSeq" id="WP_153523666.1">
    <property type="nucleotide sequence ID" value="NZ_JBEPDZ010000002.1"/>
</dbReference>
<dbReference type="InterPro" id="IPR036396">
    <property type="entry name" value="Cyt_P450_sf"/>
</dbReference>